<gene>
    <name evidence="12" type="ORF">Ocin01_08691</name>
</gene>
<feature type="domain" description="G-protein coupled receptors family 1 profile" evidence="11">
    <location>
        <begin position="58"/>
        <end position="151"/>
    </location>
</feature>
<dbReference type="InterPro" id="IPR000276">
    <property type="entry name" value="GPCR_Rhodpsn"/>
</dbReference>
<evidence type="ECO:0000259" key="11">
    <source>
        <dbReference type="PROSITE" id="PS50262"/>
    </source>
</evidence>
<dbReference type="InterPro" id="IPR017452">
    <property type="entry name" value="GPCR_Rhodpsn_7TM"/>
</dbReference>
<keyword evidence="8" id="KW-0807">Transducer</keyword>
<keyword evidence="5" id="KW-0297">G-protein coupled receptor</keyword>
<dbReference type="PANTHER" id="PTHR24240">
    <property type="entry name" value="OPSIN"/>
    <property type="match status" value="1"/>
</dbReference>
<dbReference type="GO" id="GO:0004930">
    <property type="term" value="F:G protein-coupled receptor activity"/>
    <property type="evidence" value="ECO:0007669"/>
    <property type="project" value="UniProtKB-KW"/>
</dbReference>
<protein>
    <submittedName>
        <fullName evidence="12">Opsin-5</fullName>
    </submittedName>
</protein>
<proteinExistence type="inferred from homology"/>
<evidence type="ECO:0000256" key="5">
    <source>
        <dbReference type="ARBA" id="ARBA00023040"/>
    </source>
</evidence>
<keyword evidence="6 10" id="KW-0472">Membrane</keyword>
<comment type="similarity">
    <text evidence="2">Belongs to the G-protein coupled receptor 1 family.</text>
</comment>
<dbReference type="EMBL" id="LJIJ01000391">
    <property type="protein sequence ID" value="ODM97996.1"/>
    <property type="molecule type" value="Genomic_DNA"/>
</dbReference>
<dbReference type="GO" id="GO:0016020">
    <property type="term" value="C:membrane"/>
    <property type="evidence" value="ECO:0007669"/>
    <property type="project" value="UniProtKB-SubCell"/>
</dbReference>
<evidence type="ECO:0000256" key="8">
    <source>
        <dbReference type="ARBA" id="ARBA00023224"/>
    </source>
</evidence>
<dbReference type="InterPro" id="IPR050125">
    <property type="entry name" value="GPCR_opsins"/>
</dbReference>
<evidence type="ECO:0000256" key="2">
    <source>
        <dbReference type="ARBA" id="ARBA00010663"/>
    </source>
</evidence>
<keyword evidence="7" id="KW-0675">Receptor</keyword>
<keyword evidence="4 10" id="KW-1133">Transmembrane helix</keyword>
<dbReference type="SUPFAM" id="SSF81321">
    <property type="entry name" value="Family A G protein-coupled receptor-like"/>
    <property type="match status" value="1"/>
</dbReference>
<evidence type="ECO:0000256" key="4">
    <source>
        <dbReference type="ARBA" id="ARBA00022989"/>
    </source>
</evidence>
<keyword evidence="13" id="KW-1185">Reference proteome</keyword>
<evidence type="ECO:0000256" key="1">
    <source>
        <dbReference type="ARBA" id="ARBA00004141"/>
    </source>
</evidence>
<comment type="subcellular location">
    <subcellularLocation>
        <location evidence="1">Membrane</location>
        <topology evidence="1">Multi-pass membrane protein</topology>
    </subcellularLocation>
</comment>
<comment type="caution">
    <text evidence="12">The sequence shown here is derived from an EMBL/GenBank/DDBJ whole genome shotgun (WGS) entry which is preliminary data.</text>
</comment>
<dbReference type="Pfam" id="PF00001">
    <property type="entry name" value="7tm_1"/>
    <property type="match status" value="1"/>
</dbReference>
<evidence type="ECO:0000313" key="13">
    <source>
        <dbReference type="Proteomes" id="UP000094527"/>
    </source>
</evidence>
<reference evidence="12 13" key="1">
    <citation type="journal article" date="2016" name="Genome Biol. Evol.">
        <title>Gene Family Evolution Reflects Adaptation to Soil Environmental Stressors in the Genome of the Collembolan Orchesella cincta.</title>
        <authorList>
            <person name="Faddeeva-Vakhrusheva A."/>
            <person name="Derks M.F."/>
            <person name="Anvar S.Y."/>
            <person name="Agamennone V."/>
            <person name="Suring W."/>
            <person name="Smit S."/>
            <person name="van Straalen N.M."/>
            <person name="Roelofs D."/>
        </authorList>
    </citation>
    <scope>NUCLEOTIDE SEQUENCE [LARGE SCALE GENOMIC DNA]</scope>
    <source>
        <tissue evidence="12">Mixed pool</tissue>
    </source>
</reference>
<keyword evidence="9" id="KW-0716">Sensory transduction</keyword>
<evidence type="ECO:0000313" key="12">
    <source>
        <dbReference type="EMBL" id="ODM97996.1"/>
    </source>
</evidence>
<feature type="transmembrane region" description="Helical" evidence="10">
    <location>
        <begin position="49"/>
        <end position="66"/>
    </location>
</feature>
<evidence type="ECO:0000256" key="3">
    <source>
        <dbReference type="ARBA" id="ARBA00022692"/>
    </source>
</evidence>
<evidence type="ECO:0000256" key="9">
    <source>
        <dbReference type="ARBA" id="ARBA00023305"/>
    </source>
</evidence>
<keyword evidence="3 10" id="KW-0812">Transmembrane</keyword>
<organism evidence="12 13">
    <name type="scientific">Orchesella cincta</name>
    <name type="common">Springtail</name>
    <name type="synonym">Podura cincta</name>
    <dbReference type="NCBI Taxonomy" id="48709"/>
    <lineage>
        <taxon>Eukaryota</taxon>
        <taxon>Metazoa</taxon>
        <taxon>Ecdysozoa</taxon>
        <taxon>Arthropoda</taxon>
        <taxon>Hexapoda</taxon>
        <taxon>Collembola</taxon>
        <taxon>Entomobryomorpha</taxon>
        <taxon>Entomobryoidea</taxon>
        <taxon>Orchesellidae</taxon>
        <taxon>Orchesellinae</taxon>
        <taxon>Orchesella</taxon>
    </lineage>
</organism>
<dbReference type="OMA" id="ASAWNHR"/>
<feature type="transmembrane region" description="Helical" evidence="10">
    <location>
        <begin position="78"/>
        <end position="97"/>
    </location>
</feature>
<dbReference type="Proteomes" id="UP000094527">
    <property type="component" value="Unassembled WGS sequence"/>
</dbReference>
<feature type="transmembrane region" description="Helical" evidence="10">
    <location>
        <begin position="117"/>
        <end position="138"/>
    </location>
</feature>
<evidence type="ECO:0000256" key="6">
    <source>
        <dbReference type="ARBA" id="ARBA00023136"/>
    </source>
</evidence>
<dbReference type="PROSITE" id="PS50262">
    <property type="entry name" value="G_PROTEIN_RECEP_F1_2"/>
    <property type="match status" value="1"/>
</dbReference>
<dbReference type="GO" id="GO:0007601">
    <property type="term" value="P:visual perception"/>
    <property type="evidence" value="ECO:0007669"/>
    <property type="project" value="UniProtKB-KW"/>
</dbReference>
<dbReference type="Gene3D" id="1.20.1070.10">
    <property type="entry name" value="Rhodopsin 7-helix transmembrane proteins"/>
    <property type="match status" value="1"/>
</dbReference>
<sequence length="151" mass="17484">MHTSLVYNHKQTHSMNSRQFHLKVNLWLVYLYHSRRDLETNCKVQAGEATGSLFSLVGNGCILVVFHCRRRRLTPAEILLVNLGIVDVLLFFASYPLTIISSFRHRWDFGELGCSLYAFVCYFLGLASIFSITTIALIRYWKTCTPVREYL</sequence>
<evidence type="ECO:0000256" key="10">
    <source>
        <dbReference type="SAM" id="Phobius"/>
    </source>
</evidence>
<evidence type="ECO:0000256" key="7">
    <source>
        <dbReference type="ARBA" id="ARBA00023170"/>
    </source>
</evidence>
<dbReference type="OrthoDB" id="5981855at2759"/>
<dbReference type="AlphaFoldDB" id="A0A1D2MY71"/>
<keyword evidence="9" id="KW-0844">Vision</keyword>
<name>A0A1D2MY71_ORCCI</name>
<accession>A0A1D2MY71</accession>